<evidence type="ECO:0000313" key="2">
    <source>
        <dbReference type="Proteomes" id="UP000004319"/>
    </source>
</evidence>
<reference evidence="1 2" key="1">
    <citation type="journal article" date="2011" name="Biochem. Biophys. Res. Commun.">
        <title>Increased number of Arginine-based salt bridges contributes to the thermotolerance of thermotolerant acetic acid bacteria, Acetobacter tropicalis SKU1100.</title>
        <authorList>
            <person name="Matsutani M."/>
            <person name="Hirakawa H."/>
            <person name="Nishikura M."/>
            <person name="Soemphol W."/>
            <person name="Ali I.A.I."/>
            <person name="Yakushi T."/>
            <person name="Matsushita K."/>
        </authorList>
    </citation>
    <scope>NUCLEOTIDE SEQUENCE [LARGE SCALE GENOMIC DNA]</scope>
    <source>
        <strain evidence="1 2">NBRC 101654</strain>
    </source>
</reference>
<evidence type="ECO:0000313" key="1">
    <source>
        <dbReference type="EMBL" id="GAA09930.1"/>
    </source>
</evidence>
<gene>
    <name evidence="1" type="ORF">ATPR_2934</name>
</gene>
<accession>F7VHT5</accession>
<name>F7VHT5_9PROT</name>
<dbReference type="EMBL" id="BABS01000140">
    <property type="protein sequence ID" value="GAA09930.1"/>
    <property type="molecule type" value="Genomic_DNA"/>
</dbReference>
<dbReference type="AlphaFoldDB" id="F7VHT5"/>
<dbReference type="RefSeq" id="WP_006559954.1">
    <property type="nucleotide sequence ID" value="NZ_BABS01000140.1"/>
</dbReference>
<comment type="caution">
    <text evidence="1">The sequence shown here is derived from an EMBL/GenBank/DDBJ whole genome shotgun (WGS) entry which is preliminary data.</text>
</comment>
<proteinExistence type="predicted"/>
<organism evidence="1 2">
    <name type="scientific">Acetobacter tropicalis NBRC 101654</name>
    <dbReference type="NCBI Taxonomy" id="749388"/>
    <lineage>
        <taxon>Bacteria</taxon>
        <taxon>Pseudomonadati</taxon>
        <taxon>Pseudomonadota</taxon>
        <taxon>Alphaproteobacteria</taxon>
        <taxon>Acetobacterales</taxon>
        <taxon>Acetobacteraceae</taxon>
        <taxon>Acetobacter</taxon>
    </lineage>
</organism>
<dbReference type="Proteomes" id="UP000004319">
    <property type="component" value="Unassembled WGS sequence"/>
</dbReference>
<sequence length="365" mass="42053">MLNQPTATPASILVNILIPGIGQPPPTDTKANQAMSDFLADITALELRINRAKQWSKDHLAEQIFRCSPVFKNAKALQPYMKYQLRVAVDELKLLDQEMRKTNNGLITFATLSQYGDVIRDYLFDLRDILVFLQRNVPNWTFFEGGKSFGVSSWEVYGLARGLAYQSTYTGTGAPFRHKTAQIASIFVLRQAMELRFERLIAVYPTDPKGKSPRLKHGFHLDFIAANPQFFLANGFDIKKLRHLYDWCSEIVHQAYQPYAWQISTALSRAGELLHTRQTPPGQAWSIYNAVEINDVGAMQTAFEQHFLTTYGHGIWKMTRTQPEALIRNWQPEMAFTNEDYRPVVGRKNLFLRIWQRIMRIFRSN</sequence>
<protein>
    <submittedName>
        <fullName evidence="1">Uncharacterized protein</fullName>
    </submittedName>
</protein>